<evidence type="ECO:0000259" key="2">
    <source>
        <dbReference type="PROSITE" id="PS50853"/>
    </source>
</evidence>
<proteinExistence type="predicted"/>
<dbReference type="Pfam" id="PF00149">
    <property type="entry name" value="Metallophos"/>
    <property type="match status" value="1"/>
</dbReference>
<dbReference type="Proteomes" id="UP000736583">
    <property type="component" value="Unassembled WGS sequence"/>
</dbReference>
<dbReference type="EMBL" id="JAHLQL010000001">
    <property type="protein sequence ID" value="MBU5590201.1"/>
    <property type="molecule type" value="Genomic_DNA"/>
</dbReference>
<feature type="signal peptide" evidence="1">
    <location>
        <begin position="1"/>
        <end position="23"/>
    </location>
</feature>
<dbReference type="PANTHER" id="PTHR43143">
    <property type="entry name" value="METALLOPHOSPHOESTERASE, CALCINEURIN SUPERFAMILY"/>
    <property type="match status" value="1"/>
</dbReference>
<dbReference type="InterPro" id="IPR004843">
    <property type="entry name" value="Calcineurin-like_PHP"/>
</dbReference>
<dbReference type="InterPro" id="IPR051918">
    <property type="entry name" value="STPP_CPPED1"/>
</dbReference>
<feature type="domain" description="Fibronectin type-III" evidence="2">
    <location>
        <begin position="324"/>
        <end position="417"/>
    </location>
</feature>
<gene>
    <name evidence="3" type="ORF">KQI89_00325</name>
</gene>
<dbReference type="PANTHER" id="PTHR43143:SF1">
    <property type="entry name" value="SERINE_THREONINE-PROTEIN PHOSPHATASE CPPED1"/>
    <property type="match status" value="1"/>
</dbReference>
<reference evidence="3 4" key="1">
    <citation type="submission" date="2021-06" db="EMBL/GenBank/DDBJ databases">
        <authorList>
            <person name="Sun Q."/>
            <person name="Li D."/>
        </authorList>
    </citation>
    <scope>NUCLEOTIDE SEQUENCE [LARGE SCALE GENOMIC DNA]</scope>
    <source>
        <strain evidence="3 4">MSJ-4</strain>
    </source>
</reference>
<sequence length="417" mass="47659">MKKKLLGLVLIFTISLLQTTVSSNEKVNEDKIPKLQIGVISDIHLGEEKESKIFINALNDYKNIAPNCRALAIVGDFTNHGLEFQYDEFKKVLDKNISSNVEKIVTIGNHEFYERRIDEKSKVTDNELKDRFVNKTGMPGVYYDKWIDGYHFIALGSEESMISNPKNEDSAIISEEQYSWLEKTLAVNKDNKNPIFMFLHQPISDTVYGSEYCGGLKDGKLLSLLKQYPQVILFSGHSHFLLNHPRTIYQDGFTMVNTASVAYTWFEGGEGASQYSQGLLLDVYKDRVEIKSRDFTSHNWINTHIVKIPYEENIKDATKPTFPSEAKVTIDEATENSITLSWDAAEDDTLVDKYYIKKDGEVIETKYIKFWENKNEKRVSVTLANLSPGTEYNIEIYAVDAWGNQSLNPLKVIPRTK</sequence>
<dbReference type="CDD" id="cd00063">
    <property type="entry name" value="FN3"/>
    <property type="match status" value="1"/>
</dbReference>
<evidence type="ECO:0000313" key="3">
    <source>
        <dbReference type="EMBL" id="MBU5590201.1"/>
    </source>
</evidence>
<comment type="caution">
    <text evidence="3">The sequence shown here is derived from an EMBL/GenBank/DDBJ whole genome shotgun (WGS) entry which is preliminary data.</text>
</comment>
<dbReference type="RefSeq" id="WP_216455453.1">
    <property type="nucleotide sequence ID" value="NZ_JAHLQL010000001.1"/>
</dbReference>
<feature type="chain" id="PRO_5045211676" evidence="1">
    <location>
        <begin position="24"/>
        <end position="417"/>
    </location>
</feature>
<evidence type="ECO:0000256" key="1">
    <source>
        <dbReference type="SAM" id="SignalP"/>
    </source>
</evidence>
<dbReference type="Pfam" id="PF00041">
    <property type="entry name" value="fn3"/>
    <property type="match status" value="1"/>
</dbReference>
<accession>A0ABS6EVV7</accession>
<protein>
    <submittedName>
        <fullName evidence="3">Metallophosphoesterase</fullName>
    </submittedName>
</protein>
<name>A0ABS6EVV7_9CLOT</name>
<keyword evidence="4" id="KW-1185">Reference proteome</keyword>
<keyword evidence="1" id="KW-0732">Signal</keyword>
<organism evidence="3 4">
    <name type="scientific">Clostridium simiarum</name>
    <dbReference type="NCBI Taxonomy" id="2841506"/>
    <lineage>
        <taxon>Bacteria</taxon>
        <taxon>Bacillati</taxon>
        <taxon>Bacillota</taxon>
        <taxon>Clostridia</taxon>
        <taxon>Eubacteriales</taxon>
        <taxon>Clostridiaceae</taxon>
        <taxon>Clostridium</taxon>
    </lineage>
</organism>
<dbReference type="PROSITE" id="PS50853">
    <property type="entry name" value="FN3"/>
    <property type="match status" value="1"/>
</dbReference>
<dbReference type="SMART" id="SM00060">
    <property type="entry name" value="FN3"/>
    <property type="match status" value="1"/>
</dbReference>
<dbReference type="InterPro" id="IPR003961">
    <property type="entry name" value="FN3_dom"/>
</dbReference>
<evidence type="ECO:0000313" key="4">
    <source>
        <dbReference type="Proteomes" id="UP000736583"/>
    </source>
</evidence>